<dbReference type="OrthoDB" id="9783823at2"/>
<keyword evidence="4 8" id="KW-0812">Transmembrane</keyword>
<evidence type="ECO:0000313" key="11">
    <source>
        <dbReference type="Proteomes" id="UP000051451"/>
    </source>
</evidence>
<comment type="subcellular location">
    <subcellularLocation>
        <location evidence="1">Cell membrane</location>
        <topology evidence="1">Multi-pass membrane protein</topology>
    </subcellularLocation>
</comment>
<dbReference type="AlphaFoldDB" id="A0A0R1VGX9"/>
<evidence type="ECO:0000256" key="3">
    <source>
        <dbReference type="ARBA" id="ARBA00022448"/>
    </source>
</evidence>
<dbReference type="PROSITE" id="PS50850">
    <property type="entry name" value="MFS"/>
    <property type="match status" value="1"/>
</dbReference>
<feature type="transmembrane region" description="Helical" evidence="8">
    <location>
        <begin position="25"/>
        <end position="45"/>
    </location>
</feature>
<protein>
    <submittedName>
        <fullName evidence="10">D-xylose proton-symporter</fullName>
    </submittedName>
</protein>
<dbReference type="STRING" id="1423750.FC89_GL001966"/>
<dbReference type="GO" id="GO:0022857">
    <property type="term" value="F:transmembrane transporter activity"/>
    <property type="evidence" value="ECO:0007669"/>
    <property type="project" value="InterPro"/>
</dbReference>
<evidence type="ECO:0000256" key="6">
    <source>
        <dbReference type="ARBA" id="ARBA00023136"/>
    </source>
</evidence>
<feature type="transmembrane region" description="Helical" evidence="8">
    <location>
        <begin position="339"/>
        <end position="360"/>
    </location>
</feature>
<feature type="transmembrane region" description="Helical" evidence="8">
    <location>
        <begin position="366"/>
        <end position="393"/>
    </location>
</feature>
<evidence type="ECO:0000256" key="4">
    <source>
        <dbReference type="ARBA" id="ARBA00022692"/>
    </source>
</evidence>
<dbReference type="InterPro" id="IPR005828">
    <property type="entry name" value="MFS_sugar_transport-like"/>
</dbReference>
<dbReference type="RefSeq" id="WP_157060714.1">
    <property type="nucleotide sequence ID" value="NZ_AZGB01000026.1"/>
</dbReference>
<feature type="transmembrane region" description="Helical" evidence="8">
    <location>
        <begin position="433"/>
        <end position="456"/>
    </location>
</feature>
<keyword evidence="5 8" id="KW-1133">Transmembrane helix</keyword>
<feature type="transmembrane region" description="Helical" evidence="8">
    <location>
        <begin position="307"/>
        <end position="327"/>
    </location>
</feature>
<keyword evidence="3 7" id="KW-0813">Transport</keyword>
<dbReference type="InterPro" id="IPR003663">
    <property type="entry name" value="Sugar/inositol_transpt"/>
</dbReference>
<dbReference type="PANTHER" id="PTHR48020">
    <property type="entry name" value="PROTON MYO-INOSITOL COTRANSPORTER"/>
    <property type="match status" value="1"/>
</dbReference>
<feature type="transmembrane region" description="Helical" evidence="8">
    <location>
        <begin position="96"/>
        <end position="116"/>
    </location>
</feature>
<feature type="transmembrane region" description="Helical" evidence="8">
    <location>
        <begin position="65"/>
        <end position="84"/>
    </location>
</feature>
<comment type="caution">
    <text evidence="10">The sequence shown here is derived from an EMBL/GenBank/DDBJ whole genome shotgun (WGS) entry which is preliminary data.</text>
</comment>
<name>A0A0R1VGX9_9LACO</name>
<feature type="transmembrane region" description="Helical" evidence="8">
    <location>
        <begin position="272"/>
        <end position="295"/>
    </location>
</feature>
<evidence type="ECO:0000259" key="9">
    <source>
        <dbReference type="PROSITE" id="PS50850"/>
    </source>
</evidence>
<feature type="domain" description="Major facilitator superfamily (MFS) profile" evidence="9">
    <location>
        <begin position="29"/>
        <end position="460"/>
    </location>
</feature>
<proteinExistence type="inferred from homology"/>
<feature type="transmembrane region" description="Helical" evidence="8">
    <location>
        <begin position="163"/>
        <end position="182"/>
    </location>
</feature>
<dbReference type="PRINTS" id="PR00171">
    <property type="entry name" value="SUGRTRNSPORT"/>
</dbReference>
<keyword evidence="11" id="KW-1185">Reference proteome</keyword>
<organism evidence="10 11">
    <name type="scientific">Liquorilactobacillus ghanensis DSM 18630</name>
    <dbReference type="NCBI Taxonomy" id="1423750"/>
    <lineage>
        <taxon>Bacteria</taxon>
        <taxon>Bacillati</taxon>
        <taxon>Bacillota</taxon>
        <taxon>Bacilli</taxon>
        <taxon>Lactobacillales</taxon>
        <taxon>Lactobacillaceae</taxon>
        <taxon>Liquorilactobacillus</taxon>
    </lineage>
</organism>
<dbReference type="SUPFAM" id="SSF103473">
    <property type="entry name" value="MFS general substrate transporter"/>
    <property type="match status" value="1"/>
</dbReference>
<dbReference type="GO" id="GO:0005886">
    <property type="term" value="C:plasma membrane"/>
    <property type="evidence" value="ECO:0007669"/>
    <property type="project" value="UniProtKB-SubCell"/>
</dbReference>
<dbReference type="InterPro" id="IPR050814">
    <property type="entry name" value="Myo-inositol_Transporter"/>
</dbReference>
<dbReference type="InterPro" id="IPR005829">
    <property type="entry name" value="Sugar_transporter_CS"/>
</dbReference>
<evidence type="ECO:0000256" key="1">
    <source>
        <dbReference type="ARBA" id="ARBA00004651"/>
    </source>
</evidence>
<dbReference type="Proteomes" id="UP000051451">
    <property type="component" value="Unassembled WGS sequence"/>
</dbReference>
<dbReference type="PANTHER" id="PTHR48020:SF12">
    <property type="entry name" value="PROTON MYO-INOSITOL COTRANSPORTER"/>
    <property type="match status" value="1"/>
</dbReference>
<dbReference type="PROSITE" id="PS00216">
    <property type="entry name" value="SUGAR_TRANSPORT_1"/>
    <property type="match status" value="1"/>
</dbReference>
<evidence type="ECO:0000256" key="2">
    <source>
        <dbReference type="ARBA" id="ARBA00010992"/>
    </source>
</evidence>
<dbReference type="GeneID" id="98319761"/>
<dbReference type="InterPro" id="IPR020846">
    <property type="entry name" value="MFS_dom"/>
</dbReference>
<accession>A0A0R1VGX9</accession>
<comment type="similarity">
    <text evidence="2 7">Belongs to the major facilitator superfamily. Sugar transporter (TC 2.A.1.1) family.</text>
</comment>
<gene>
    <name evidence="10" type="ORF">FC89_GL001966</name>
</gene>
<feature type="transmembrane region" description="Helical" evidence="8">
    <location>
        <begin position="122"/>
        <end position="143"/>
    </location>
</feature>
<dbReference type="Gene3D" id="1.20.1250.20">
    <property type="entry name" value="MFS general substrate transporter like domains"/>
    <property type="match status" value="1"/>
</dbReference>
<dbReference type="NCBIfam" id="TIGR00879">
    <property type="entry name" value="SP"/>
    <property type="match status" value="1"/>
</dbReference>
<sequence length="471" mass="51691">MKEVDKVPSGQQTFNSNKAEKNDRYLIIITAIVTLGGLLFGINTGVINGLLPFMAAKNQLNLSPLLQGVVTSSLTLGAAFGALTTGRFADHYGRKSLLFCLAILFLISNSGCIFAATASWLIGWRFILGLAVGGVSVVVPTYLSEIATPKMRGRMITQNDLMITSGQLLVFCSNALLGNLLAADHNVWRWMMIIGIIPALVLLFGMPAVPESPRWLLSKKQPTAALANLTKLRGNSQVAADELQKIQQSFKQLKTVQTWSWKLLKKPAIRKLFLLGIGLGVIQQLIGINVIMYYGTTILIASGFAHQAALIANISNGVISVIASLTGMHLMTCWPRRKMLLLGIKMTTISLGVIDLSALFFNRLTIFPYIVILLVLVFLFFFQSMVSPTTWVIIAEIFPQKLRGLGVGISTFALWLANFGVGLLFPICLHQFGLGLTFFGFFVINLLAYVFTYRLVPETSNRSLEKVQQNI</sequence>
<evidence type="ECO:0000256" key="8">
    <source>
        <dbReference type="SAM" id="Phobius"/>
    </source>
</evidence>
<dbReference type="EMBL" id="AZGB01000026">
    <property type="protein sequence ID" value="KRM04721.1"/>
    <property type="molecule type" value="Genomic_DNA"/>
</dbReference>
<reference evidence="10 11" key="1">
    <citation type="journal article" date="2015" name="Genome Announc.">
        <title>Expanding the biotechnology potential of lactobacilli through comparative genomics of 213 strains and associated genera.</title>
        <authorList>
            <person name="Sun Z."/>
            <person name="Harris H.M."/>
            <person name="McCann A."/>
            <person name="Guo C."/>
            <person name="Argimon S."/>
            <person name="Zhang W."/>
            <person name="Yang X."/>
            <person name="Jeffery I.B."/>
            <person name="Cooney J.C."/>
            <person name="Kagawa T.F."/>
            <person name="Liu W."/>
            <person name="Song Y."/>
            <person name="Salvetti E."/>
            <person name="Wrobel A."/>
            <person name="Rasinkangas P."/>
            <person name="Parkhill J."/>
            <person name="Rea M.C."/>
            <person name="O'Sullivan O."/>
            <person name="Ritari J."/>
            <person name="Douillard F.P."/>
            <person name="Paul Ross R."/>
            <person name="Yang R."/>
            <person name="Briner A.E."/>
            <person name="Felis G.E."/>
            <person name="de Vos W.M."/>
            <person name="Barrangou R."/>
            <person name="Klaenhammer T.R."/>
            <person name="Caufield P.W."/>
            <person name="Cui Y."/>
            <person name="Zhang H."/>
            <person name="O'Toole P.W."/>
        </authorList>
    </citation>
    <scope>NUCLEOTIDE SEQUENCE [LARGE SCALE GENOMIC DNA]</scope>
    <source>
        <strain evidence="10 11">DSM 18630</strain>
    </source>
</reference>
<dbReference type="PATRIC" id="fig|1423750.3.peg.2008"/>
<keyword evidence="6 8" id="KW-0472">Membrane</keyword>
<evidence type="ECO:0000256" key="5">
    <source>
        <dbReference type="ARBA" id="ARBA00022989"/>
    </source>
</evidence>
<dbReference type="InterPro" id="IPR036259">
    <property type="entry name" value="MFS_trans_sf"/>
</dbReference>
<evidence type="ECO:0000256" key="7">
    <source>
        <dbReference type="RuleBase" id="RU003346"/>
    </source>
</evidence>
<feature type="transmembrane region" description="Helical" evidence="8">
    <location>
        <begin position="405"/>
        <end position="427"/>
    </location>
</feature>
<dbReference type="Pfam" id="PF00083">
    <property type="entry name" value="Sugar_tr"/>
    <property type="match status" value="1"/>
</dbReference>
<dbReference type="PROSITE" id="PS00217">
    <property type="entry name" value="SUGAR_TRANSPORT_2"/>
    <property type="match status" value="1"/>
</dbReference>
<feature type="transmembrane region" description="Helical" evidence="8">
    <location>
        <begin position="188"/>
        <end position="209"/>
    </location>
</feature>
<evidence type="ECO:0000313" key="10">
    <source>
        <dbReference type="EMBL" id="KRM04721.1"/>
    </source>
</evidence>